<organism evidence="2">
    <name type="scientific">Antigona lamellaris</name>
    <dbReference type="NCBI Taxonomy" id="345433"/>
    <lineage>
        <taxon>Eukaryota</taxon>
        <taxon>Metazoa</taxon>
        <taxon>Spiralia</taxon>
        <taxon>Lophotrochozoa</taxon>
        <taxon>Mollusca</taxon>
        <taxon>Bivalvia</taxon>
        <taxon>Autobranchia</taxon>
        <taxon>Heteroconchia</taxon>
        <taxon>Euheterodonta</taxon>
        <taxon>Imparidentia</taxon>
        <taxon>Neoheterodontei</taxon>
        <taxon>Venerida</taxon>
        <taxon>Veneroidea</taxon>
        <taxon>Veneridae</taxon>
        <taxon>Antigona</taxon>
    </lineage>
</organism>
<keyword evidence="1" id="KW-1133">Transmembrane helix</keyword>
<gene>
    <name evidence="2" type="primary">nad6</name>
</gene>
<dbReference type="AlphaFoldDB" id="A0A866UBP5"/>
<sequence length="162" mass="17817">MVMETIVLFLVLSVVNFSLKLSHPLLLGMGLLMLLLVLTSLIVFYGSLYSFCLFMVMVGGVLVVFCYTISLVPYVGKEMSLFGSSKGLVLGKAQFVLSVSFVCMMILLMTMDSDWGSLSLFSKVFYFSTDWGIMCVWLSVLLFIVMVFSVSVAGKFTGALLA</sequence>
<feature type="transmembrane region" description="Helical" evidence="1">
    <location>
        <begin position="131"/>
        <end position="153"/>
    </location>
</feature>
<accession>A0A866UBP5</accession>
<keyword evidence="1" id="KW-0812">Transmembrane</keyword>
<dbReference type="EMBL" id="MT254059">
    <property type="protein sequence ID" value="QOE56583.1"/>
    <property type="molecule type" value="Genomic_DNA"/>
</dbReference>
<proteinExistence type="predicted"/>
<keyword evidence="2" id="KW-0496">Mitochondrion</keyword>
<feature type="transmembrane region" description="Helical" evidence="1">
    <location>
        <begin position="88"/>
        <end position="111"/>
    </location>
</feature>
<evidence type="ECO:0000313" key="2">
    <source>
        <dbReference type="EMBL" id="QOE56583.1"/>
    </source>
</evidence>
<reference evidence="2" key="1">
    <citation type="submission" date="2020-03" db="EMBL/GenBank/DDBJ databases">
        <title>the complete mitochondrial genome sequence of Antigona lamellaris.</title>
        <authorList>
            <person name="Zhong S."/>
        </authorList>
    </citation>
    <scope>NUCLEOTIDE SEQUENCE</scope>
</reference>
<keyword evidence="1" id="KW-0472">Membrane</keyword>
<name>A0A866UBP5_9BIVA</name>
<evidence type="ECO:0000256" key="1">
    <source>
        <dbReference type="SAM" id="Phobius"/>
    </source>
</evidence>
<protein>
    <submittedName>
        <fullName evidence="2">NADH dehydrogenase subunit 6</fullName>
    </submittedName>
</protein>
<feature type="transmembrane region" description="Helical" evidence="1">
    <location>
        <begin position="29"/>
        <end position="48"/>
    </location>
</feature>
<feature type="transmembrane region" description="Helical" evidence="1">
    <location>
        <begin position="54"/>
        <end position="76"/>
    </location>
</feature>
<geneLocation type="mitochondrion" evidence="2"/>